<dbReference type="Gene3D" id="3.40.1190.20">
    <property type="match status" value="1"/>
</dbReference>
<reference evidence="6" key="1">
    <citation type="submission" date="2018-06" db="EMBL/GenBank/DDBJ databases">
        <title>Aestuariibacter litoralis strain KCTC 52945T.</title>
        <authorList>
            <person name="Li X."/>
            <person name="Salam N."/>
            <person name="Li J.-L."/>
            <person name="Chen Y.-M."/>
            <person name="Yang Z.-W."/>
            <person name="Zhang L.-Y."/>
            <person name="Han M.-X."/>
            <person name="Xiao M."/>
            <person name="Li W.-J."/>
        </authorList>
    </citation>
    <scope>NUCLEOTIDE SEQUENCE [LARGE SCALE GENOMIC DNA]</scope>
    <source>
        <strain evidence="6">KCTC 52945</strain>
    </source>
</reference>
<accession>A0A2W2AMX1</accession>
<evidence type="ECO:0000256" key="1">
    <source>
        <dbReference type="ARBA" id="ARBA00010688"/>
    </source>
</evidence>
<evidence type="ECO:0000313" key="5">
    <source>
        <dbReference type="EMBL" id="PZF76731.1"/>
    </source>
</evidence>
<protein>
    <submittedName>
        <fullName evidence="5">Sugar kinase</fullName>
    </submittedName>
</protein>
<dbReference type="InterPro" id="IPR050306">
    <property type="entry name" value="PfkB_Carbo_kinase"/>
</dbReference>
<feature type="domain" description="Carbohydrate kinase PfkB" evidence="4">
    <location>
        <begin position="23"/>
        <end position="293"/>
    </location>
</feature>
<dbReference type="GO" id="GO:0005829">
    <property type="term" value="C:cytosol"/>
    <property type="evidence" value="ECO:0007669"/>
    <property type="project" value="TreeGrafter"/>
</dbReference>
<dbReference type="RefSeq" id="WP_111198967.1">
    <property type="nucleotide sequence ID" value="NZ_QKVK01000005.1"/>
</dbReference>
<dbReference type="Pfam" id="PF00294">
    <property type="entry name" value="PfkB"/>
    <property type="match status" value="1"/>
</dbReference>
<keyword evidence="2" id="KW-0808">Transferase</keyword>
<dbReference type="PRINTS" id="PR00990">
    <property type="entry name" value="RIBOKINASE"/>
</dbReference>
<dbReference type="AlphaFoldDB" id="A0A2W2AMX1"/>
<sequence length="306" mass="31040">MSRFGVLALGEPLYELNRQPDGNWLTGFGGDTLNVAIAAARLGCPAAYVTRLGDDIFATELRELMQREAIDTSAVAVDAGAPTGLYFVTHGAAGHVFTYRRAGSAASRMTPADLDQGLIAAATFLHVSGISQAISRGAAETVAAAIAMARAAGTRVSFDTNFRPRLWSAPEARPLAEAAAAAADVFKTSAEDAAALFGLTEPAAIARHVLGLGARAVVVTLGRDGVALATAAGLERLPGRAVATRDATGAGDAFTGALLAQLALGEELASAARFANVAAALSTQGYGAIAPLPGRQAVDAALRAAD</sequence>
<dbReference type="InterPro" id="IPR029056">
    <property type="entry name" value="Ribokinase-like"/>
</dbReference>
<evidence type="ECO:0000259" key="4">
    <source>
        <dbReference type="Pfam" id="PF00294"/>
    </source>
</evidence>
<dbReference type="CDD" id="cd01166">
    <property type="entry name" value="KdgK"/>
    <property type="match status" value="1"/>
</dbReference>
<dbReference type="PANTHER" id="PTHR43085">
    <property type="entry name" value="HEXOKINASE FAMILY MEMBER"/>
    <property type="match status" value="1"/>
</dbReference>
<evidence type="ECO:0000313" key="6">
    <source>
        <dbReference type="Proteomes" id="UP000248795"/>
    </source>
</evidence>
<organism evidence="5 6">
    <name type="scientific">Aestuariivirga litoralis</name>
    <dbReference type="NCBI Taxonomy" id="2650924"/>
    <lineage>
        <taxon>Bacteria</taxon>
        <taxon>Pseudomonadati</taxon>
        <taxon>Pseudomonadota</taxon>
        <taxon>Alphaproteobacteria</taxon>
        <taxon>Hyphomicrobiales</taxon>
        <taxon>Aestuariivirgaceae</taxon>
        <taxon>Aestuariivirga</taxon>
    </lineage>
</organism>
<dbReference type="PANTHER" id="PTHR43085:SF15">
    <property type="entry name" value="2-DEHYDRO-3-DEOXYGLUCONOKINASE"/>
    <property type="match status" value="1"/>
</dbReference>
<comment type="caution">
    <text evidence="5">The sequence shown here is derived from an EMBL/GenBank/DDBJ whole genome shotgun (WGS) entry which is preliminary data.</text>
</comment>
<dbReference type="GO" id="GO:0006974">
    <property type="term" value="P:DNA damage response"/>
    <property type="evidence" value="ECO:0007669"/>
    <property type="project" value="TreeGrafter"/>
</dbReference>
<gene>
    <name evidence="5" type="ORF">DK847_12200</name>
</gene>
<comment type="similarity">
    <text evidence="1">Belongs to the carbohydrate kinase PfkB family.</text>
</comment>
<keyword evidence="6" id="KW-1185">Reference proteome</keyword>
<proteinExistence type="inferred from homology"/>
<dbReference type="SUPFAM" id="SSF53613">
    <property type="entry name" value="Ribokinase-like"/>
    <property type="match status" value="1"/>
</dbReference>
<dbReference type="GO" id="GO:0042840">
    <property type="term" value="P:D-glucuronate catabolic process"/>
    <property type="evidence" value="ECO:0007669"/>
    <property type="project" value="TreeGrafter"/>
</dbReference>
<dbReference type="InterPro" id="IPR011611">
    <property type="entry name" value="PfkB_dom"/>
</dbReference>
<dbReference type="InterPro" id="IPR002139">
    <property type="entry name" value="Ribo/fructo_kinase"/>
</dbReference>
<dbReference type="GO" id="GO:0019698">
    <property type="term" value="P:D-galacturonate catabolic process"/>
    <property type="evidence" value="ECO:0007669"/>
    <property type="project" value="TreeGrafter"/>
</dbReference>
<evidence type="ECO:0000256" key="3">
    <source>
        <dbReference type="ARBA" id="ARBA00022777"/>
    </source>
</evidence>
<name>A0A2W2AMX1_9HYPH</name>
<dbReference type="Proteomes" id="UP000248795">
    <property type="component" value="Unassembled WGS sequence"/>
</dbReference>
<evidence type="ECO:0000256" key="2">
    <source>
        <dbReference type="ARBA" id="ARBA00022679"/>
    </source>
</evidence>
<dbReference type="EMBL" id="QKVK01000005">
    <property type="protein sequence ID" value="PZF76731.1"/>
    <property type="molecule type" value="Genomic_DNA"/>
</dbReference>
<dbReference type="GO" id="GO:0008673">
    <property type="term" value="F:2-dehydro-3-deoxygluconokinase activity"/>
    <property type="evidence" value="ECO:0007669"/>
    <property type="project" value="TreeGrafter"/>
</dbReference>
<keyword evidence="3 5" id="KW-0418">Kinase</keyword>